<evidence type="ECO:0000313" key="18">
    <source>
        <dbReference type="Proteomes" id="UP000283087"/>
    </source>
</evidence>
<keyword evidence="9 13" id="KW-0408">Iron</keyword>
<dbReference type="NCBIfam" id="NF003475">
    <property type="entry name" value="PRK05113.1"/>
    <property type="match status" value="1"/>
</dbReference>
<evidence type="ECO:0000256" key="10">
    <source>
        <dbReference type="ARBA" id="ARBA00023014"/>
    </source>
</evidence>
<dbReference type="PROSITE" id="PS51656">
    <property type="entry name" value="4FE4S"/>
    <property type="match status" value="1"/>
</dbReference>
<keyword evidence="11 13" id="KW-0472">Membrane</keyword>
<keyword evidence="3 13" id="KW-0004">4Fe-4S</keyword>
<keyword evidence="5 13" id="KW-0479">Metal-binding</keyword>
<comment type="cofactor">
    <cofactor evidence="13 14">
        <name>[4Fe-4S] cluster</name>
        <dbReference type="ChEBI" id="CHEBI:49883"/>
    </cofactor>
    <text evidence="13 14">Binds 3 [4Fe-4S] clusters.</text>
</comment>
<comment type="function">
    <text evidence="13">Part of a membrane-bound complex that couples electron transfer with translocation of ions across the membrane.</text>
</comment>
<organism evidence="17 18">
    <name type="scientific">Amphritea opalescens</name>
    <dbReference type="NCBI Taxonomy" id="2490544"/>
    <lineage>
        <taxon>Bacteria</taxon>
        <taxon>Pseudomonadati</taxon>
        <taxon>Pseudomonadota</taxon>
        <taxon>Gammaproteobacteria</taxon>
        <taxon>Oceanospirillales</taxon>
        <taxon>Oceanospirillaceae</taxon>
        <taxon>Amphritea</taxon>
    </lineage>
</organism>
<dbReference type="InterPro" id="IPR016463">
    <property type="entry name" value="RnfB/RsxB_Proteobac"/>
</dbReference>
<dbReference type="AlphaFoldDB" id="A0A430KQ10"/>
<feature type="binding site" evidence="13 14">
    <location>
        <position position="148"/>
    </location>
    <ligand>
        <name>[4Fe-4S] cluster</name>
        <dbReference type="ChEBI" id="CHEBI:49883"/>
        <label>3</label>
    </ligand>
</feature>
<dbReference type="EC" id="7.-.-.-" evidence="13"/>
<comment type="similarity">
    <text evidence="13">Belongs to the 4Fe4S bacterial-type ferredoxin family. RnfB subfamily.</text>
</comment>
<dbReference type="EMBL" id="RQXW01000009">
    <property type="protein sequence ID" value="RTE65546.1"/>
    <property type="molecule type" value="Genomic_DNA"/>
</dbReference>
<dbReference type="PANTHER" id="PTHR42859:SF3">
    <property type="entry name" value="ION-TRANSLOCATING OXIDOREDUCTASE COMPLEX SUBUNIT B"/>
    <property type="match status" value="1"/>
</dbReference>
<dbReference type="GO" id="GO:0046872">
    <property type="term" value="F:metal ion binding"/>
    <property type="evidence" value="ECO:0007669"/>
    <property type="project" value="UniProtKB-KW"/>
</dbReference>
<dbReference type="OrthoDB" id="9789936at2"/>
<evidence type="ECO:0000256" key="9">
    <source>
        <dbReference type="ARBA" id="ARBA00023004"/>
    </source>
</evidence>
<feature type="binding site" evidence="13 14">
    <location>
        <position position="52"/>
    </location>
    <ligand>
        <name>[4Fe-4S] cluster</name>
        <dbReference type="ChEBI" id="CHEBI:49883"/>
        <label>1</label>
    </ligand>
</feature>
<dbReference type="Gene3D" id="3.30.70.20">
    <property type="match status" value="1"/>
</dbReference>
<evidence type="ECO:0000256" key="13">
    <source>
        <dbReference type="HAMAP-Rule" id="MF_00463"/>
    </source>
</evidence>
<feature type="binding site" evidence="13 14">
    <location>
        <position position="125"/>
    </location>
    <ligand>
        <name>[4Fe-4S] cluster</name>
        <dbReference type="ChEBI" id="CHEBI:49883"/>
        <label>3</label>
    </ligand>
</feature>
<dbReference type="InterPro" id="IPR017896">
    <property type="entry name" value="4Fe4S_Fe-S-bd"/>
</dbReference>
<dbReference type="PANTHER" id="PTHR42859">
    <property type="entry name" value="OXIDOREDUCTASE"/>
    <property type="match status" value="1"/>
</dbReference>
<dbReference type="InterPro" id="IPR007202">
    <property type="entry name" value="4Fe-4S_dom"/>
</dbReference>
<dbReference type="GO" id="GO:0005886">
    <property type="term" value="C:plasma membrane"/>
    <property type="evidence" value="ECO:0007669"/>
    <property type="project" value="UniProtKB-SubCell"/>
</dbReference>
<reference evidence="17 18" key="1">
    <citation type="submission" date="2018-11" db="EMBL/GenBank/DDBJ databases">
        <title>The draft genome sequence of Amphritea opalescens ANRC-JH13T.</title>
        <authorList>
            <person name="Fang Z."/>
            <person name="Zhang Y."/>
            <person name="Han X."/>
        </authorList>
    </citation>
    <scope>NUCLEOTIDE SEQUENCE [LARGE SCALE GENOMIC DNA]</scope>
    <source>
        <strain evidence="17 18">ANRC-JH13</strain>
    </source>
</reference>
<feature type="binding site" evidence="13 14">
    <location>
        <position position="57"/>
    </location>
    <ligand>
        <name>[4Fe-4S] cluster</name>
        <dbReference type="ChEBI" id="CHEBI:49883"/>
        <label>1</label>
    </ligand>
</feature>
<dbReference type="PROSITE" id="PS00198">
    <property type="entry name" value="4FE4S_FER_1"/>
    <property type="match status" value="2"/>
</dbReference>
<feature type="region of interest" description="Hydrophobic" evidence="13">
    <location>
        <begin position="1"/>
        <end position="26"/>
    </location>
</feature>
<feature type="domain" description="4Fe-4S" evidence="16">
    <location>
        <begin position="32"/>
        <end position="90"/>
    </location>
</feature>
<evidence type="ECO:0000256" key="6">
    <source>
        <dbReference type="ARBA" id="ARBA00022737"/>
    </source>
</evidence>
<keyword evidence="18" id="KW-1185">Reference proteome</keyword>
<dbReference type="RefSeq" id="WP_126158799.1">
    <property type="nucleotide sequence ID" value="NZ_RQXW01000009.1"/>
</dbReference>
<dbReference type="Pfam" id="PF04060">
    <property type="entry name" value="FeS"/>
    <property type="match status" value="1"/>
</dbReference>
<comment type="subunit">
    <text evidence="13">The complex is composed of six subunits: RnfA, RnfB, RnfC, RnfD, RnfE and RnfG.</text>
</comment>
<evidence type="ECO:0000259" key="16">
    <source>
        <dbReference type="PROSITE" id="PS51656"/>
    </source>
</evidence>
<evidence type="ECO:0000256" key="12">
    <source>
        <dbReference type="ARBA" id="ARBA00067794"/>
    </source>
</evidence>
<dbReference type="HAMAP" id="MF_00463">
    <property type="entry name" value="RsxB_RnfB"/>
    <property type="match status" value="1"/>
</dbReference>
<dbReference type="NCBIfam" id="TIGR01944">
    <property type="entry name" value="rnfB"/>
    <property type="match status" value="1"/>
</dbReference>
<dbReference type="GO" id="GO:0051539">
    <property type="term" value="F:4 iron, 4 sulfur cluster binding"/>
    <property type="evidence" value="ECO:0007669"/>
    <property type="project" value="UniProtKB-UniRule"/>
</dbReference>
<evidence type="ECO:0000256" key="4">
    <source>
        <dbReference type="ARBA" id="ARBA00022519"/>
    </source>
</evidence>
<dbReference type="SUPFAM" id="SSF54862">
    <property type="entry name" value="4Fe-4S ferredoxins"/>
    <property type="match status" value="1"/>
</dbReference>
<dbReference type="PROSITE" id="PS51379">
    <property type="entry name" value="4FE4S_FER_2"/>
    <property type="match status" value="2"/>
</dbReference>
<accession>A0A430KQ10</accession>
<evidence type="ECO:0000313" key="17">
    <source>
        <dbReference type="EMBL" id="RTE65546.1"/>
    </source>
</evidence>
<keyword evidence="8 13" id="KW-0249">Electron transport</keyword>
<sequence length="198" mass="20946">MSAVLVAVLVLLGLGLVFGILLGYSSIRFKVEGNPLVDQVDALLPQTQCGQCGHPGCRPYAEAIVNGEAINKCPPGGQSTVEALADLLDVEALPLDAEDAEEPIKKVAYIREDECIGCTKCIQACPVDAILGAAKQMHTVIVSECTGCDLCVEPCPVDCIDMLPLEPSLNNWQWPAPKPGIELIATDRQPGIALEVKG</sequence>
<comment type="caution">
    <text evidence="13">Lacks conserved residue(s) required for the propagation of feature annotation.</text>
</comment>
<dbReference type="InterPro" id="IPR017900">
    <property type="entry name" value="4Fe4S_Fe_S_CS"/>
</dbReference>
<name>A0A430KQ10_9GAMM</name>
<dbReference type="InterPro" id="IPR050294">
    <property type="entry name" value="RnfB_subfamily"/>
</dbReference>
<feature type="binding site" evidence="13 14">
    <location>
        <position position="73"/>
    </location>
    <ligand>
        <name>[4Fe-4S] cluster</name>
        <dbReference type="ChEBI" id="CHEBI:49883"/>
        <label>1</label>
    </ligand>
</feature>
<dbReference type="GO" id="GO:0009055">
    <property type="term" value="F:electron transfer activity"/>
    <property type="evidence" value="ECO:0007669"/>
    <property type="project" value="InterPro"/>
</dbReference>
<dbReference type="Pfam" id="PF14697">
    <property type="entry name" value="Fer4_21"/>
    <property type="match status" value="1"/>
</dbReference>
<keyword evidence="7 13" id="KW-1278">Translocase</keyword>
<evidence type="ECO:0000256" key="11">
    <source>
        <dbReference type="ARBA" id="ARBA00023136"/>
    </source>
</evidence>
<feature type="binding site" evidence="13 14">
    <location>
        <position position="49"/>
    </location>
    <ligand>
        <name>[4Fe-4S] cluster</name>
        <dbReference type="ChEBI" id="CHEBI:49883"/>
        <label>1</label>
    </ligand>
</feature>
<dbReference type="PIRSF" id="PIRSF005784">
    <property type="entry name" value="Elect_transpt_RnfB"/>
    <property type="match status" value="1"/>
</dbReference>
<dbReference type="FunFam" id="1.10.15.40:FF:000001">
    <property type="entry name" value="Ion-translocating oxidoreductase complex subunit B"/>
    <property type="match status" value="1"/>
</dbReference>
<feature type="binding site" evidence="13 14">
    <location>
        <position position="151"/>
    </location>
    <ligand>
        <name>[4Fe-4S] cluster</name>
        <dbReference type="ChEBI" id="CHEBI:49883"/>
        <label>3</label>
    </ligand>
</feature>
<protein>
    <recommendedName>
        <fullName evidence="12 13">Ion-translocating oxidoreductase complex subunit B</fullName>
        <ecNumber evidence="13">7.-.-.-</ecNumber>
    </recommendedName>
    <alternativeName>
        <fullName evidence="13">Rnf electron transport complex subunit B</fullName>
    </alternativeName>
</protein>
<feature type="domain" description="4Fe-4S ferredoxin-type" evidence="15">
    <location>
        <begin position="136"/>
        <end position="165"/>
    </location>
</feature>
<evidence type="ECO:0000256" key="5">
    <source>
        <dbReference type="ARBA" id="ARBA00022723"/>
    </source>
</evidence>
<feature type="binding site" evidence="13 14">
    <location>
        <position position="155"/>
    </location>
    <ligand>
        <name>[4Fe-4S] cluster</name>
        <dbReference type="ChEBI" id="CHEBI:49883"/>
        <label>2</label>
    </ligand>
</feature>
<keyword evidence="6 13" id="KW-0677">Repeat</keyword>
<keyword evidence="1 13" id="KW-0813">Transport</keyword>
<gene>
    <name evidence="17" type="primary">rsxB</name>
    <name evidence="13" type="synonym">rnfB</name>
    <name evidence="17" type="ORF">EH243_11435</name>
</gene>
<dbReference type="Proteomes" id="UP000283087">
    <property type="component" value="Unassembled WGS sequence"/>
</dbReference>
<dbReference type="InterPro" id="IPR010207">
    <property type="entry name" value="Elect_transpt_cplx_RnfB/RsxB"/>
</dbReference>
<keyword evidence="2 13" id="KW-1003">Cell membrane</keyword>
<feature type="binding site" evidence="13 14">
    <location>
        <position position="118"/>
    </location>
    <ligand>
        <name>[4Fe-4S] cluster</name>
        <dbReference type="ChEBI" id="CHEBI:49883"/>
        <label>2</label>
    </ligand>
</feature>
<evidence type="ECO:0000256" key="3">
    <source>
        <dbReference type="ARBA" id="ARBA00022485"/>
    </source>
</evidence>
<feature type="binding site" evidence="13 14">
    <location>
        <position position="145"/>
    </location>
    <ligand>
        <name>[4Fe-4S] cluster</name>
        <dbReference type="ChEBI" id="CHEBI:49883"/>
        <label>3</label>
    </ligand>
</feature>
<evidence type="ECO:0000259" key="15">
    <source>
        <dbReference type="PROSITE" id="PS51379"/>
    </source>
</evidence>
<evidence type="ECO:0000256" key="1">
    <source>
        <dbReference type="ARBA" id="ARBA00022448"/>
    </source>
</evidence>
<feature type="binding site" evidence="13 14">
    <location>
        <position position="121"/>
    </location>
    <ligand>
        <name>[4Fe-4S] cluster</name>
        <dbReference type="ChEBI" id="CHEBI:49883"/>
        <label>2</label>
    </ligand>
</feature>
<dbReference type="Gene3D" id="1.10.15.40">
    <property type="entry name" value="Electron transport complex subunit B, putative Fe-S cluster"/>
    <property type="match status" value="1"/>
</dbReference>
<feature type="domain" description="4Fe-4S ferredoxin-type" evidence="15">
    <location>
        <begin position="106"/>
        <end position="135"/>
    </location>
</feature>
<keyword evidence="4 13" id="KW-0997">Cell inner membrane</keyword>
<comment type="subcellular location">
    <subcellularLocation>
        <location evidence="13">Cell inner membrane</location>
    </subcellularLocation>
</comment>
<evidence type="ECO:0000256" key="2">
    <source>
        <dbReference type="ARBA" id="ARBA00022475"/>
    </source>
</evidence>
<proteinExistence type="inferred from homology"/>
<evidence type="ECO:0000256" key="7">
    <source>
        <dbReference type="ARBA" id="ARBA00022967"/>
    </source>
</evidence>
<keyword evidence="10 13" id="KW-0411">Iron-sulfur</keyword>
<evidence type="ECO:0000256" key="14">
    <source>
        <dbReference type="PIRSR" id="PIRSR005784-1"/>
    </source>
</evidence>
<dbReference type="GO" id="GO:0022900">
    <property type="term" value="P:electron transport chain"/>
    <property type="evidence" value="ECO:0007669"/>
    <property type="project" value="UniProtKB-UniRule"/>
</dbReference>
<feature type="binding site" evidence="13 14">
    <location>
        <position position="115"/>
    </location>
    <ligand>
        <name>[4Fe-4S] cluster</name>
        <dbReference type="ChEBI" id="CHEBI:49883"/>
        <label>2</label>
    </ligand>
</feature>
<comment type="caution">
    <text evidence="17">The sequence shown here is derived from an EMBL/GenBank/DDBJ whole genome shotgun (WGS) entry which is preliminary data.</text>
</comment>
<evidence type="ECO:0000256" key="8">
    <source>
        <dbReference type="ARBA" id="ARBA00022982"/>
    </source>
</evidence>